<dbReference type="CDD" id="cd02440">
    <property type="entry name" value="AdoMet_MTases"/>
    <property type="match status" value="1"/>
</dbReference>
<comment type="caution">
    <text evidence="2">The sequence shown here is derived from an EMBL/GenBank/DDBJ whole genome shotgun (WGS) entry which is preliminary data.</text>
</comment>
<accession>A0ABV7UPK8</accession>
<dbReference type="GO" id="GO:0032259">
    <property type="term" value="P:methylation"/>
    <property type="evidence" value="ECO:0007669"/>
    <property type="project" value="UniProtKB-KW"/>
</dbReference>
<keyword evidence="3" id="KW-1185">Reference proteome</keyword>
<dbReference type="Pfam" id="PF05050">
    <property type="entry name" value="Methyltransf_21"/>
    <property type="match status" value="1"/>
</dbReference>
<dbReference type="EMBL" id="JBHRYC010000136">
    <property type="protein sequence ID" value="MFC3640243.1"/>
    <property type="molecule type" value="Genomic_DNA"/>
</dbReference>
<dbReference type="PANTHER" id="PTHR34203:SF15">
    <property type="entry name" value="SLL1173 PROTEIN"/>
    <property type="match status" value="1"/>
</dbReference>
<dbReference type="Proteomes" id="UP001595704">
    <property type="component" value="Unassembled WGS sequence"/>
</dbReference>
<feature type="domain" description="Methyltransferase FkbM" evidence="1">
    <location>
        <begin position="90"/>
        <end position="225"/>
    </location>
</feature>
<dbReference type="GO" id="GO:0008168">
    <property type="term" value="F:methyltransferase activity"/>
    <property type="evidence" value="ECO:0007669"/>
    <property type="project" value="UniProtKB-KW"/>
</dbReference>
<dbReference type="InterPro" id="IPR006342">
    <property type="entry name" value="FkbM_mtfrase"/>
</dbReference>
<proteinExistence type="predicted"/>
<dbReference type="PANTHER" id="PTHR34203">
    <property type="entry name" value="METHYLTRANSFERASE, FKBM FAMILY PROTEIN"/>
    <property type="match status" value="1"/>
</dbReference>
<dbReference type="SUPFAM" id="SSF53335">
    <property type="entry name" value="S-adenosyl-L-methionine-dependent methyltransferases"/>
    <property type="match status" value="1"/>
</dbReference>
<organism evidence="2 3">
    <name type="scientific">Camelimonas fluminis</name>
    <dbReference type="NCBI Taxonomy" id="1576911"/>
    <lineage>
        <taxon>Bacteria</taxon>
        <taxon>Pseudomonadati</taxon>
        <taxon>Pseudomonadota</taxon>
        <taxon>Alphaproteobacteria</taxon>
        <taxon>Hyphomicrobiales</taxon>
        <taxon>Chelatococcaceae</taxon>
        <taxon>Camelimonas</taxon>
    </lineage>
</organism>
<gene>
    <name evidence="2" type="ORF">ACFONL_23200</name>
</gene>
<dbReference type="RefSeq" id="WP_191320930.1">
    <property type="nucleotide sequence ID" value="NZ_BNCG01000031.1"/>
</dbReference>
<evidence type="ECO:0000313" key="3">
    <source>
        <dbReference type="Proteomes" id="UP001595704"/>
    </source>
</evidence>
<dbReference type="Gene3D" id="3.40.50.150">
    <property type="entry name" value="Vaccinia Virus protein VP39"/>
    <property type="match status" value="1"/>
</dbReference>
<name>A0ABV7UPK8_9HYPH</name>
<dbReference type="InterPro" id="IPR052514">
    <property type="entry name" value="SAM-dependent_MTase"/>
</dbReference>
<sequence>MGSFKSAVIGLEKTPLSPVLSAAATVALTAIRREKTLIYKDKDGDWVNNQENATLYSRNYSTIRFSEVEAGIQDIWCHGGKIRHGDTVIDIGAGVGDDAVVLSRMVGPTGRVIAVEAHPGTFRCLSKTCAANNLSNVTPLNVAISDSQGELLVEDGENHLANRVGSTGNTSVRAITLDYLIETLGLWSVSVIKMNIEGAEVAALRGGCAAVGIAERWVISCHDFMAHIPGYENSATWSDVVETLSSAGLSILPQRRDARPWVPYYVYASRNY</sequence>
<protein>
    <submittedName>
        <fullName evidence="2">FkbM family methyltransferase</fullName>
    </submittedName>
</protein>
<dbReference type="InterPro" id="IPR029063">
    <property type="entry name" value="SAM-dependent_MTases_sf"/>
</dbReference>
<keyword evidence="2" id="KW-0808">Transferase</keyword>
<reference evidence="3" key="1">
    <citation type="journal article" date="2019" name="Int. J. Syst. Evol. Microbiol.">
        <title>The Global Catalogue of Microorganisms (GCM) 10K type strain sequencing project: providing services to taxonomists for standard genome sequencing and annotation.</title>
        <authorList>
            <consortium name="The Broad Institute Genomics Platform"/>
            <consortium name="The Broad Institute Genome Sequencing Center for Infectious Disease"/>
            <person name="Wu L."/>
            <person name="Ma J."/>
        </authorList>
    </citation>
    <scope>NUCLEOTIDE SEQUENCE [LARGE SCALE GENOMIC DNA]</scope>
    <source>
        <strain evidence="3">KCTC 42282</strain>
    </source>
</reference>
<evidence type="ECO:0000259" key="1">
    <source>
        <dbReference type="Pfam" id="PF05050"/>
    </source>
</evidence>
<keyword evidence="2" id="KW-0489">Methyltransferase</keyword>
<evidence type="ECO:0000313" key="2">
    <source>
        <dbReference type="EMBL" id="MFC3640243.1"/>
    </source>
</evidence>
<dbReference type="NCBIfam" id="TIGR01444">
    <property type="entry name" value="fkbM_fam"/>
    <property type="match status" value="1"/>
</dbReference>